<protein>
    <submittedName>
        <fullName evidence="3">Uncharacterized protein</fullName>
    </submittedName>
</protein>
<reference evidence="3" key="1">
    <citation type="submission" date="2022-07" db="EMBL/GenBank/DDBJ databases">
        <title>Genome analysis of Parmales, a sister group of diatoms, reveals the evolutionary specialization of diatoms from phago-mixotrophs to photoautotrophs.</title>
        <authorList>
            <person name="Ban H."/>
            <person name="Sato S."/>
            <person name="Yoshikawa S."/>
            <person name="Kazumasa Y."/>
            <person name="Nakamura Y."/>
            <person name="Ichinomiya M."/>
            <person name="Saitoh K."/>
            <person name="Sato N."/>
            <person name="Blanc-Mathieu R."/>
            <person name="Endo H."/>
            <person name="Kuwata A."/>
            <person name="Ogata H."/>
        </authorList>
    </citation>
    <scope>NUCLEOTIDE SEQUENCE</scope>
</reference>
<dbReference type="OrthoDB" id="2163395at2759"/>
<proteinExistence type="inferred from homology"/>
<comment type="caution">
    <text evidence="3">The sequence shown here is derived from an EMBL/GenBank/DDBJ whole genome shotgun (WGS) entry which is preliminary data.</text>
</comment>
<dbReference type="AlphaFoldDB" id="A0A9W7FWN3"/>
<evidence type="ECO:0000313" key="3">
    <source>
        <dbReference type="EMBL" id="GMI20302.1"/>
    </source>
</evidence>
<evidence type="ECO:0000313" key="4">
    <source>
        <dbReference type="Proteomes" id="UP001165082"/>
    </source>
</evidence>
<dbReference type="InterPro" id="IPR029488">
    <property type="entry name" value="Hmw/CFAP97"/>
</dbReference>
<organism evidence="3 4">
    <name type="scientific">Triparma retinervis</name>
    <dbReference type="NCBI Taxonomy" id="2557542"/>
    <lineage>
        <taxon>Eukaryota</taxon>
        <taxon>Sar</taxon>
        <taxon>Stramenopiles</taxon>
        <taxon>Ochrophyta</taxon>
        <taxon>Bolidophyceae</taxon>
        <taxon>Parmales</taxon>
        <taxon>Triparmaceae</taxon>
        <taxon>Triparma</taxon>
    </lineage>
</organism>
<dbReference type="Pfam" id="PF13879">
    <property type="entry name" value="Hmw_CFAP97"/>
    <property type="match status" value="1"/>
</dbReference>
<accession>A0A9W7FWN3</accession>
<dbReference type="PANTHER" id="PTHR33768">
    <property type="entry name" value="MIP11318P"/>
    <property type="match status" value="1"/>
</dbReference>
<gene>
    <name evidence="3" type="ORF">TrRE_jg10138</name>
</gene>
<dbReference type="Proteomes" id="UP001165082">
    <property type="component" value="Unassembled WGS sequence"/>
</dbReference>
<feature type="region of interest" description="Disordered" evidence="2">
    <location>
        <begin position="173"/>
        <end position="210"/>
    </location>
</feature>
<comment type="similarity">
    <text evidence="1">Belongs to the CFAP97 family.</text>
</comment>
<evidence type="ECO:0000256" key="1">
    <source>
        <dbReference type="ARBA" id="ARBA00008315"/>
    </source>
</evidence>
<dbReference type="EMBL" id="BRXZ01008040">
    <property type="protein sequence ID" value="GMI20302.1"/>
    <property type="molecule type" value="Genomic_DNA"/>
</dbReference>
<sequence>MNGNLIGNRLCHAREVERKMKLHKEKVKKMKCTLNRREPNFAQHLKINCKKQQLQNEHFMQIEHENQLLMKKIYKIMNDPQDESGMEYLPGVRITKNQSPMVDCHINSKKQTIVPGKAVPVKSLKFESWERKYNKHVDENQAMMKRIKERKSVYSRKDWQKFAEKQEKYSANARNSDLTAGHLPAKKSSTLSKKEVGGSFGNSSNLKKTHLNPTGIVKEMSRTRTPHKSPVKLHMKKKNDSQSVMVEADTLIDGMPCTLVVSELTSSFHNEKDVLTHGISGILVEASTDDGTVKGEGMITTPDLQKLCKRLKRGTSDASLDSFIKLEPFKANMSLYPVLEASVTGEQESKLCDVVMAHVYVSNLFVGGERKLKVTVGHKHLEQIG</sequence>
<evidence type="ECO:0000256" key="2">
    <source>
        <dbReference type="SAM" id="MobiDB-lite"/>
    </source>
</evidence>
<keyword evidence="4" id="KW-1185">Reference proteome</keyword>
<dbReference type="InterPro" id="IPR038792">
    <property type="entry name" value="CFAP97D1/2"/>
</dbReference>
<name>A0A9W7FWN3_9STRA</name>
<dbReference type="PANTHER" id="PTHR33768:SF3">
    <property type="entry name" value="MIP11318P"/>
    <property type="match status" value="1"/>
</dbReference>